<dbReference type="Proteomes" id="UP000314982">
    <property type="component" value="Unassembled WGS sequence"/>
</dbReference>
<dbReference type="GO" id="GO:0004815">
    <property type="term" value="F:aspartate-tRNA ligase activity"/>
    <property type="evidence" value="ECO:0007669"/>
    <property type="project" value="TreeGrafter"/>
</dbReference>
<proteinExistence type="predicted"/>
<reference evidence="7" key="3">
    <citation type="submission" date="2025-09" db="UniProtKB">
        <authorList>
            <consortium name="Ensembl"/>
        </authorList>
    </citation>
    <scope>IDENTIFICATION</scope>
</reference>
<protein>
    <submittedName>
        <fullName evidence="7">Aspartyl-tRNA synthetase 2, mitochondrial</fullName>
    </submittedName>
</protein>
<dbReference type="GO" id="GO:0005524">
    <property type="term" value="F:ATP binding"/>
    <property type="evidence" value="ECO:0007669"/>
    <property type="project" value="UniProtKB-KW"/>
</dbReference>
<dbReference type="PANTHER" id="PTHR22594:SF5">
    <property type="entry name" value="ASPARTATE--TRNA LIGASE, MITOCHONDRIAL"/>
    <property type="match status" value="1"/>
</dbReference>
<keyword evidence="3" id="KW-0067">ATP-binding</keyword>
<dbReference type="GO" id="GO:0006422">
    <property type="term" value="P:aspartyl-tRNA aminoacylation"/>
    <property type="evidence" value="ECO:0007669"/>
    <property type="project" value="TreeGrafter"/>
</dbReference>
<dbReference type="AlphaFoldDB" id="A0A4W5QQ51"/>
<evidence type="ECO:0000256" key="5">
    <source>
        <dbReference type="ARBA" id="ARBA00023146"/>
    </source>
</evidence>
<dbReference type="Gene3D" id="3.30.930.10">
    <property type="entry name" value="Bira Bifunctional Protein, Domain 2"/>
    <property type="match status" value="1"/>
</dbReference>
<keyword evidence="5" id="KW-0030">Aminoacyl-tRNA synthetase</keyword>
<dbReference type="Ensembl" id="ENSHHUT00000076957.1">
    <property type="protein sequence ID" value="ENSHHUP00000074509.1"/>
    <property type="gene ID" value="ENSHHUG00000043676.1"/>
</dbReference>
<keyword evidence="4" id="KW-0648">Protein biosynthesis</keyword>
<feature type="domain" description="Aminoacyl-tRNA synthetase class II (D/K/N)" evidence="6">
    <location>
        <begin position="42"/>
        <end position="169"/>
    </location>
</feature>
<dbReference type="Gene3D" id="3.30.1360.30">
    <property type="entry name" value="GAD-like domain"/>
    <property type="match status" value="1"/>
</dbReference>
<accession>A0A4W5QQ51</accession>
<evidence type="ECO:0000256" key="3">
    <source>
        <dbReference type="ARBA" id="ARBA00022840"/>
    </source>
</evidence>
<dbReference type="PANTHER" id="PTHR22594">
    <property type="entry name" value="ASPARTYL/LYSYL-TRNA SYNTHETASE"/>
    <property type="match status" value="1"/>
</dbReference>
<name>A0A4W5QQ51_9TELE</name>
<dbReference type="GeneTree" id="ENSGT01030000234618"/>
<dbReference type="InterPro" id="IPR004364">
    <property type="entry name" value="Aa-tRNA-synt_II"/>
</dbReference>
<evidence type="ECO:0000256" key="1">
    <source>
        <dbReference type="ARBA" id="ARBA00022598"/>
    </source>
</evidence>
<evidence type="ECO:0000256" key="2">
    <source>
        <dbReference type="ARBA" id="ARBA00022741"/>
    </source>
</evidence>
<dbReference type="SUPFAM" id="SSF55681">
    <property type="entry name" value="Class II aaRS and biotin synthetases"/>
    <property type="match status" value="1"/>
</dbReference>
<organism evidence="7 8">
    <name type="scientific">Hucho hucho</name>
    <name type="common">huchen</name>
    <dbReference type="NCBI Taxonomy" id="62062"/>
    <lineage>
        <taxon>Eukaryota</taxon>
        <taxon>Metazoa</taxon>
        <taxon>Chordata</taxon>
        <taxon>Craniata</taxon>
        <taxon>Vertebrata</taxon>
        <taxon>Euteleostomi</taxon>
        <taxon>Actinopterygii</taxon>
        <taxon>Neopterygii</taxon>
        <taxon>Teleostei</taxon>
        <taxon>Protacanthopterygii</taxon>
        <taxon>Salmoniformes</taxon>
        <taxon>Salmonidae</taxon>
        <taxon>Salmoninae</taxon>
        <taxon>Hucho</taxon>
    </lineage>
</organism>
<keyword evidence="1" id="KW-0436">Ligase</keyword>
<dbReference type="Pfam" id="PF00152">
    <property type="entry name" value="tRNA-synt_2"/>
    <property type="match status" value="1"/>
</dbReference>
<dbReference type="GO" id="GO:0005739">
    <property type="term" value="C:mitochondrion"/>
    <property type="evidence" value="ECO:0007669"/>
    <property type="project" value="TreeGrafter"/>
</dbReference>
<evidence type="ECO:0000256" key="4">
    <source>
        <dbReference type="ARBA" id="ARBA00022917"/>
    </source>
</evidence>
<keyword evidence="2" id="KW-0547">Nucleotide-binding</keyword>
<dbReference type="InterPro" id="IPR004115">
    <property type="entry name" value="GAD-like_sf"/>
</dbReference>
<keyword evidence="8" id="KW-1185">Reference proteome</keyword>
<reference evidence="7" key="2">
    <citation type="submission" date="2025-08" db="UniProtKB">
        <authorList>
            <consortium name="Ensembl"/>
        </authorList>
    </citation>
    <scope>IDENTIFICATION</scope>
</reference>
<sequence length="208" mass="23515">MAQARPRDLLLISAGMQECRPLLGKLRLQCAELLECSGMAVRNPSAFHFLSVLDFPLFLPKEDDPGQLDSAHHPFTTVCQSIPPVSLWQVRGQHYDLVMNKASEQQHVLETILKVMNLDWRSKRRFLSHLLEALDSGAPPYSGIAWGFDRLVSIIVGTPSIRDMIAFPKSFRGHDLMSHAPDFVSENELKPYHISVNWPEDSEGNQEK</sequence>
<dbReference type="InterPro" id="IPR045864">
    <property type="entry name" value="aa-tRNA-synth_II/BPL/LPL"/>
</dbReference>
<evidence type="ECO:0000313" key="8">
    <source>
        <dbReference type="Proteomes" id="UP000314982"/>
    </source>
</evidence>
<evidence type="ECO:0000313" key="7">
    <source>
        <dbReference type="Ensembl" id="ENSHHUP00000074509.1"/>
    </source>
</evidence>
<reference evidence="8" key="1">
    <citation type="submission" date="2018-06" db="EMBL/GenBank/DDBJ databases">
        <title>Genome assembly of Danube salmon.</title>
        <authorList>
            <person name="Macqueen D.J."/>
            <person name="Gundappa M.K."/>
        </authorList>
    </citation>
    <scope>NUCLEOTIDE SEQUENCE [LARGE SCALE GENOMIC DNA]</scope>
</reference>
<evidence type="ECO:0000259" key="6">
    <source>
        <dbReference type="Pfam" id="PF00152"/>
    </source>
</evidence>